<sequence length="60" mass="6356">MPQEEAPQVPGGETPGDVGLRADDLLPALDGLAEKPLRDHVVAFESVHRRLVEALDEAAG</sequence>
<dbReference type="AlphaFoldDB" id="C5BW07"/>
<organism evidence="2 3">
    <name type="scientific">Beutenbergia cavernae (strain ATCC BAA-8 / DSM 12333 / CCUG 43141 / JCM 11478 / NBRC 16432 / NCIMB 13614 / HKI 0122)</name>
    <dbReference type="NCBI Taxonomy" id="471853"/>
    <lineage>
        <taxon>Bacteria</taxon>
        <taxon>Bacillati</taxon>
        <taxon>Actinomycetota</taxon>
        <taxon>Actinomycetes</taxon>
        <taxon>Micrococcales</taxon>
        <taxon>Beutenbergiaceae</taxon>
        <taxon>Beutenbergia</taxon>
    </lineage>
</organism>
<name>C5BW07_BEUC1</name>
<dbReference type="Proteomes" id="UP000007962">
    <property type="component" value="Chromosome"/>
</dbReference>
<dbReference type="STRING" id="471853.Bcav_2358"/>
<evidence type="ECO:0000313" key="3">
    <source>
        <dbReference type="Proteomes" id="UP000007962"/>
    </source>
</evidence>
<evidence type="ECO:0000313" key="2">
    <source>
        <dbReference type="EMBL" id="ACQ80608.1"/>
    </source>
</evidence>
<feature type="region of interest" description="Disordered" evidence="1">
    <location>
        <begin position="1"/>
        <end position="22"/>
    </location>
</feature>
<dbReference type="KEGG" id="bcv:Bcav_2358"/>
<keyword evidence="3" id="KW-1185">Reference proteome</keyword>
<accession>C5BW07</accession>
<reference evidence="2 3" key="1">
    <citation type="journal article" date="2009" name="Stand. Genomic Sci.">
        <title>Complete genome sequence of Beutenbergia cavernae type strain (HKI 0122).</title>
        <authorList>
            <person name="Land M."/>
            <person name="Pukall R."/>
            <person name="Abt B."/>
            <person name="Goker M."/>
            <person name="Rohde M."/>
            <person name="Glavina Del Rio T."/>
            <person name="Tice H."/>
            <person name="Copeland A."/>
            <person name="Cheng J.F."/>
            <person name="Lucas S."/>
            <person name="Chen F."/>
            <person name="Nolan M."/>
            <person name="Bruce D."/>
            <person name="Goodwin L."/>
            <person name="Pitluck S."/>
            <person name="Ivanova N."/>
            <person name="Mavromatis K."/>
            <person name="Ovchinnikova G."/>
            <person name="Pati A."/>
            <person name="Chen A."/>
            <person name="Palaniappan K."/>
            <person name="Hauser L."/>
            <person name="Chang Y.J."/>
            <person name="Jefferies C.C."/>
            <person name="Saunders E."/>
            <person name="Brettin T."/>
            <person name="Detter J.C."/>
            <person name="Han C."/>
            <person name="Chain P."/>
            <person name="Bristow J."/>
            <person name="Eisen J.A."/>
            <person name="Markowitz V."/>
            <person name="Hugenholtz P."/>
            <person name="Kyrpides N.C."/>
            <person name="Klenk H.P."/>
            <person name="Lapidus A."/>
        </authorList>
    </citation>
    <scope>NUCLEOTIDE SEQUENCE [LARGE SCALE GENOMIC DNA]</scope>
    <source>
        <strain evidence="3">ATCC BAA-8 / DSM 12333 / NBRC 16432</strain>
    </source>
</reference>
<protein>
    <submittedName>
        <fullName evidence="2">Uncharacterized protein</fullName>
    </submittedName>
</protein>
<dbReference type="HOGENOM" id="CLU_2931992_0_0_11"/>
<dbReference type="EMBL" id="CP001618">
    <property type="protein sequence ID" value="ACQ80608.1"/>
    <property type="molecule type" value="Genomic_DNA"/>
</dbReference>
<proteinExistence type="predicted"/>
<evidence type="ECO:0000256" key="1">
    <source>
        <dbReference type="SAM" id="MobiDB-lite"/>
    </source>
</evidence>
<gene>
    <name evidence="2" type="ordered locus">Bcav_2358</name>
</gene>